<gene>
    <name evidence="2" type="ORF">WDV06_24110</name>
</gene>
<keyword evidence="1" id="KW-1133">Transmembrane helix</keyword>
<keyword evidence="1" id="KW-0472">Membrane</keyword>
<sequence>MDATAGAVIAAAVMLSCTMLVVGALLWFSTGHTRRRYSAVERLAAEQRALRDDLSEVSGRVVAVQRLLEDAVE</sequence>
<comment type="caution">
    <text evidence="2">The sequence shown here is derived from an EMBL/GenBank/DDBJ whole genome shotgun (WGS) entry which is preliminary data.</text>
</comment>
<evidence type="ECO:0000313" key="3">
    <source>
        <dbReference type="Proteomes" id="UP001610631"/>
    </source>
</evidence>
<dbReference type="EMBL" id="JBBDHD010000072">
    <property type="protein sequence ID" value="MFH7598158.1"/>
    <property type="molecule type" value="Genomic_DNA"/>
</dbReference>
<evidence type="ECO:0000256" key="1">
    <source>
        <dbReference type="SAM" id="Phobius"/>
    </source>
</evidence>
<dbReference type="RefSeq" id="WP_395511872.1">
    <property type="nucleotide sequence ID" value="NZ_JBBDHD010000072.1"/>
</dbReference>
<keyword evidence="1" id="KW-0812">Transmembrane</keyword>
<dbReference type="Proteomes" id="UP001610631">
    <property type="component" value="Unassembled WGS sequence"/>
</dbReference>
<name>A0ABW7PID1_9ACTN</name>
<evidence type="ECO:0008006" key="4">
    <source>
        <dbReference type="Google" id="ProtNLM"/>
    </source>
</evidence>
<proteinExistence type="predicted"/>
<evidence type="ECO:0000313" key="2">
    <source>
        <dbReference type="EMBL" id="MFH7598158.1"/>
    </source>
</evidence>
<protein>
    <recommendedName>
        <fullName evidence="4">Secreted protein</fullName>
    </recommendedName>
</protein>
<accession>A0ABW7PID1</accession>
<feature type="transmembrane region" description="Helical" evidence="1">
    <location>
        <begin position="6"/>
        <end position="28"/>
    </location>
</feature>
<reference evidence="2 3" key="1">
    <citation type="submission" date="2024-03" db="EMBL/GenBank/DDBJ databases">
        <title>Whole genome sequencing of Streptomyces racemochromogenes, to identify antimicrobial biosynthetic gene clusters.</title>
        <authorList>
            <person name="Suryawanshi P."/>
            <person name="Krishnaraj P.U."/>
            <person name="Arun Y.P."/>
            <person name="Suryawanshi M.P."/>
            <person name="Rakshit O."/>
        </authorList>
    </citation>
    <scope>NUCLEOTIDE SEQUENCE [LARGE SCALE GENOMIC DNA]</scope>
    <source>
        <strain evidence="2 3">AUDT626</strain>
    </source>
</reference>
<organism evidence="2 3">
    <name type="scientific">Streptomyces racemochromogenes</name>
    <dbReference type="NCBI Taxonomy" id="67353"/>
    <lineage>
        <taxon>Bacteria</taxon>
        <taxon>Bacillati</taxon>
        <taxon>Actinomycetota</taxon>
        <taxon>Actinomycetes</taxon>
        <taxon>Kitasatosporales</taxon>
        <taxon>Streptomycetaceae</taxon>
        <taxon>Streptomyces</taxon>
    </lineage>
</organism>
<keyword evidence="3" id="KW-1185">Reference proteome</keyword>